<dbReference type="Pfam" id="PF01459">
    <property type="entry name" value="Porin_3"/>
    <property type="match status" value="1"/>
</dbReference>
<evidence type="ECO:0000256" key="14">
    <source>
        <dbReference type="ARBA" id="ARBA00034430"/>
    </source>
</evidence>
<comment type="similarity">
    <text evidence="2">Belongs to the eukaryotic mitochondrial porin family.</text>
</comment>
<comment type="caution">
    <text evidence="15">The sequence shown here is derived from an EMBL/GenBank/DDBJ whole genome shotgun (WGS) entry which is preliminary data.</text>
</comment>
<accession>A0AAV6S5T9</accession>
<organism evidence="15 16">
    <name type="scientific">Solea senegalensis</name>
    <name type="common">Senegalese sole</name>
    <dbReference type="NCBI Taxonomy" id="28829"/>
    <lineage>
        <taxon>Eukaryota</taxon>
        <taxon>Metazoa</taxon>
        <taxon>Chordata</taxon>
        <taxon>Craniata</taxon>
        <taxon>Vertebrata</taxon>
        <taxon>Euteleostomi</taxon>
        <taxon>Actinopterygii</taxon>
        <taxon>Neopterygii</taxon>
        <taxon>Teleostei</taxon>
        <taxon>Neoteleostei</taxon>
        <taxon>Acanthomorphata</taxon>
        <taxon>Carangaria</taxon>
        <taxon>Pleuronectiformes</taxon>
        <taxon>Pleuronectoidei</taxon>
        <taxon>Soleidae</taxon>
        <taxon>Solea</taxon>
    </lineage>
</organism>
<evidence type="ECO:0000256" key="8">
    <source>
        <dbReference type="ARBA" id="ARBA00023027"/>
    </source>
</evidence>
<evidence type="ECO:0000256" key="5">
    <source>
        <dbReference type="ARBA" id="ARBA00022692"/>
    </source>
</evidence>
<name>A0AAV6S5T9_SOLSE</name>
<evidence type="ECO:0000256" key="2">
    <source>
        <dbReference type="ARBA" id="ARBA00007780"/>
    </source>
</evidence>
<dbReference type="Proteomes" id="UP000693946">
    <property type="component" value="Linkage Group LG15"/>
</dbReference>
<proteinExistence type="inferred from homology"/>
<sequence length="292" mass="31942">MDRRHLTTAIQNKMDGPPSFADLSKSANDIFNEGFGYGFVKLSVKSNLANGVEFKTSGSYENNANKCAGSLETKQKRSEYGLTFTERVNSDHTVGGGVTVQDQILKGLKLSLNTTFSPKTGMKSGKVTMAYKHKYVNLGCDVDLPFATSSIHAVVGYKGWISGYRMRFDRLEIVQNTFAFGYKTGDFQVHSNINEGAEFESSIYQKVSDKLEMAVNLAWTTHSTNTCFGIAAKYQLNKEASVSVKVDSSCFVGIGYSQNLRPGVKLTLSSLVHGMNINSGDKKLGLGLEIEV</sequence>
<dbReference type="PANTHER" id="PTHR11743">
    <property type="entry name" value="VOLTAGE-DEPENDENT ANION-SELECTIVE CHANNEL"/>
    <property type="match status" value="1"/>
</dbReference>
<evidence type="ECO:0000313" key="16">
    <source>
        <dbReference type="Proteomes" id="UP000693946"/>
    </source>
</evidence>
<keyword evidence="6" id="KW-1000">Mitochondrion outer membrane</keyword>
<evidence type="ECO:0000256" key="10">
    <source>
        <dbReference type="ARBA" id="ARBA00023114"/>
    </source>
</evidence>
<dbReference type="CDD" id="cd07306">
    <property type="entry name" value="Porin3_VDAC"/>
    <property type="match status" value="1"/>
</dbReference>
<dbReference type="EMBL" id="JAGKHQ010000007">
    <property type="protein sequence ID" value="KAG7512010.1"/>
    <property type="molecule type" value="Genomic_DNA"/>
</dbReference>
<keyword evidence="4" id="KW-1134">Transmembrane beta strand</keyword>
<comment type="catalytic activity">
    <reaction evidence="14">
        <text>K(+)(in) = K(+)(out)</text>
        <dbReference type="Rhea" id="RHEA:29463"/>
        <dbReference type="ChEBI" id="CHEBI:29103"/>
    </reaction>
</comment>
<dbReference type="InterPro" id="IPR001925">
    <property type="entry name" value="Porin_Euk"/>
</dbReference>
<comment type="subcellular location">
    <subcellularLocation>
        <location evidence="1">Mitochondrion outer membrane</location>
    </subcellularLocation>
</comment>
<keyword evidence="8" id="KW-0520">NAD</keyword>
<dbReference type="GO" id="GO:0008308">
    <property type="term" value="F:voltage-gated monoatomic anion channel activity"/>
    <property type="evidence" value="ECO:0007669"/>
    <property type="project" value="InterPro"/>
</dbReference>
<dbReference type="InterPro" id="IPR027246">
    <property type="entry name" value="Porin_Euk/Tom40"/>
</dbReference>
<keyword evidence="16" id="KW-1185">Reference proteome</keyword>
<protein>
    <submittedName>
        <fullName evidence="15">Voltage-dependent anion-selective channel protein 2</fullName>
    </submittedName>
</protein>
<evidence type="ECO:0000256" key="4">
    <source>
        <dbReference type="ARBA" id="ARBA00022452"/>
    </source>
</evidence>
<evidence type="ECO:0000256" key="13">
    <source>
        <dbReference type="ARBA" id="ARBA00024167"/>
    </source>
</evidence>
<keyword evidence="5" id="KW-0812">Transmembrane</keyword>
<evidence type="ECO:0000313" key="15">
    <source>
        <dbReference type="EMBL" id="KAG7512010.1"/>
    </source>
</evidence>
<evidence type="ECO:0000256" key="6">
    <source>
        <dbReference type="ARBA" id="ARBA00022787"/>
    </source>
</evidence>
<dbReference type="FunFam" id="2.40.160.10:FF:000001">
    <property type="entry name" value="Voltage-dependent anion-selective channel protein 2"/>
    <property type="match status" value="1"/>
</dbReference>
<dbReference type="GO" id="GO:0005741">
    <property type="term" value="C:mitochondrial outer membrane"/>
    <property type="evidence" value="ECO:0007669"/>
    <property type="project" value="UniProtKB-SubCell"/>
</dbReference>
<evidence type="ECO:0000256" key="9">
    <source>
        <dbReference type="ARBA" id="ARBA00023065"/>
    </source>
</evidence>
<evidence type="ECO:0000256" key="3">
    <source>
        <dbReference type="ARBA" id="ARBA00022448"/>
    </source>
</evidence>
<dbReference type="GO" id="GO:0015288">
    <property type="term" value="F:porin activity"/>
    <property type="evidence" value="ECO:0007669"/>
    <property type="project" value="UniProtKB-KW"/>
</dbReference>
<comment type="catalytic activity">
    <reaction evidence="13">
        <text>chloride(in) = chloride(out)</text>
        <dbReference type="Rhea" id="RHEA:29823"/>
        <dbReference type="ChEBI" id="CHEBI:17996"/>
    </reaction>
</comment>
<gene>
    <name evidence="15" type="ORF">JOB18_016985</name>
</gene>
<dbReference type="AlphaFoldDB" id="A0AAV6S5T9"/>
<dbReference type="GO" id="GO:0046930">
    <property type="term" value="C:pore complex"/>
    <property type="evidence" value="ECO:0007669"/>
    <property type="project" value="UniProtKB-KW"/>
</dbReference>
<evidence type="ECO:0000256" key="1">
    <source>
        <dbReference type="ARBA" id="ARBA00004294"/>
    </source>
</evidence>
<evidence type="ECO:0000256" key="12">
    <source>
        <dbReference type="ARBA" id="ARBA00023136"/>
    </source>
</evidence>
<keyword evidence="7" id="KW-0007">Acetylation</keyword>
<keyword evidence="10" id="KW-0626">Porin</keyword>
<reference evidence="15 16" key="1">
    <citation type="journal article" date="2021" name="Sci. Rep.">
        <title>Chromosome anchoring in Senegalese sole (Solea senegalensis) reveals sex-associated markers and genome rearrangements in flatfish.</title>
        <authorList>
            <person name="Guerrero-Cozar I."/>
            <person name="Gomez-Garrido J."/>
            <person name="Berbel C."/>
            <person name="Martinez-Blanch J.F."/>
            <person name="Alioto T."/>
            <person name="Claros M.G."/>
            <person name="Gagnaire P.A."/>
            <person name="Manchado M."/>
        </authorList>
    </citation>
    <scope>NUCLEOTIDE SEQUENCE [LARGE SCALE GENOMIC DNA]</scope>
    <source>
        <strain evidence="15">Sse05_10M</strain>
    </source>
</reference>
<evidence type="ECO:0000256" key="11">
    <source>
        <dbReference type="ARBA" id="ARBA00023128"/>
    </source>
</evidence>
<dbReference type="PANTHER" id="PTHR11743:SF12">
    <property type="entry name" value="VOLTAGE-DEPENDENT ANION-SELECTIVE CHANNEL PROTEIN 2"/>
    <property type="match status" value="1"/>
</dbReference>
<keyword evidence="3" id="KW-0813">Transport</keyword>
<keyword evidence="12" id="KW-0472">Membrane</keyword>
<keyword evidence="11" id="KW-0496">Mitochondrion</keyword>
<evidence type="ECO:0000256" key="7">
    <source>
        <dbReference type="ARBA" id="ARBA00022990"/>
    </source>
</evidence>
<keyword evidence="9" id="KW-0406">Ion transport</keyword>